<dbReference type="SUPFAM" id="SSF49452">
    <property type="entry name" value="Starch-binding domain-like"/>
    <property type="match status" value="1"/>
</dbReference>
<proteinExistence type="predicted"/>
<comment type="caution">
    <text evidence="2">The sequence shown here is derived from an EMBL/GenBank/DDBJ whole genome shotgun (WGS) entry which is preliminary data.</text>
</comment>
<dbReference type="EMBL" id="JBHSKS010000004">
    <property type="protein sequence ID" value="MFC5191516.1"/>
    <property type="molecule type" value="Genomic_DNA"/>
</dbReference>
<keyword evidence="3" id="KW-1185">Reference proteome</keyword>
<dbReference type="Proteomes" id="UP001596163">
    <property type="component" value="Unassembled WGS sequence"/>
</dbReference>
<feature type="domain" description="DUF4382" evidence="1">
    <location>
        <begin position="29"/>
        <end position="163"/>
    </location>
</feature>
<protein>
    <submittedName>
        <fullName evidence="2">DUF4382 domain-containing protein</fullName>
    </submittedName>
</protein>
<evidence type="ECO:0000259" key="1">
    <source>
        <dbReference type="Pfam" id="PF14321"/>
    </source>
</evidence>
<gene>
    <name evidence="2" type="ORF">ACFPIK_07030</name>
</gene>
<organism evidence="2 3">
    <name type="scientific">Algoriphagus aquatilis</name>
    <dbReference type="NCBI Taxonomy" id="490186"/>
    <lineage>
        <taxon>Bacteria</taxon>
        <taxon>Pseudomonadati</taxon>
        <taxon>Bacteroidota</taxon>
        <taxon>Cytophagia</taxon>
        <taxon>Cytophagales</taxon>
        <taxon>Cyclobacteriaceae</taxon>
        <taxon>Algoriphagus</taxon>
    </lineage>
</organism>
<dbReference type="RefSeq" id="WP_377913637.1">
    <property type="nucleotide sequence ID" value="NZ_JBHSKS010000004.1"/>
</dbReference>
<dbReference type="PROSITE" id="PS51257">
    <property type="entry name" value="PROKAR_LIPOPROTEIN"/>
    <property type="match status" value="1"/>
</dbReference>
<evidence type="ECO:0000313" key="3">
    <source>
        <dbReference type="Proteomes" id="UP001596163"/>
    </source>
</evidence>
<evidence type="ECO:0000313" key="2">
    <source>
        <dbReference type="EMBL" id="MFC5191516.1"/>
    </source>
</evidence>
<name>A0ABW0BVN1_9BACT</name>
<accession>A0ABW0BVN1</accession>
<dbReference type="Pfam" id="PF14321">
    <property type="entry name" value="DUF4382"/>
    <property type="match status" value="1"/>
</dbReference>
<sequence>MNRLKIFLFLLGIGLFGMGCEGPDNSPKALVNVLLVDAPAKWDSVVVEIQGVEIDFVQSGRQGEIQKIWMPYEPAKKSINLTRLVNGNALTVSRKEFQLGQITAVTLKLGTSHALYQGDTRYPLTLPSDITDYSQDLKVDLEAGISYDLVLDFDLEKSIRVTQASPLKLAYNPTIQAYTSIGRSELNGIVFPTELKPAIYAISENDSLSTHTNSGGAFLFKLSPGRYTLYIDPKDNRFVADTLINVEVKSDQRTTLDRITLSRR</sequence>
<dbReference type="InterPro" id="IPR025491">
    <property type="entry name" value="DUF4382"/>
</dbReference>
<reference evidence="3" key="1">
    <citation type="journal article" date="2019" name="Int. J. Syst. Evol. Microbiol.">
        <title>The Global Catalogue of Microorganisms (GCM) 10K type strain sequencing project: providing services to taxonomists for standard genome sequencing and annotation.</title>
        <authorList>
            <consortium name="The Broad Institute Genomics Platform"/>
            <consortium name="The Broad Institute Genome Sequencing Center for Infectious Disease"/>
            <person name="Wu L."/>
            <person name="Ma J."/>
        </authorList>
    </citation>
    <scope>NUCLEOTIDE SEQUENCE [LARGE SCALE GENOMIC DNA]</scope>
    <source>
        <strain evidence="3">CGMCC 1.7030</strain>
    </source>
</reference>
<dbReference type="InterPro" id="IPR013784">
    <property type="entry name" value="Carb-bd-like_fold"/>
</dbReference>